<evidence type="ECO:0000256" key="2">
    <source>
        <dbReference type="ARBA" id="ARBA00022475"/>
    </source>
</evidence>
<reference evidence="10" key="2">
    <citation type="submission" date="2021-05" db="EMBL/GenBank/DDBJ databases">
        <title>Protein family content uncovers lineage relationships and bacterial pathway maintenance mechanisms in DPANN archaea.</title>
        <authorList>
            <person name="Castelle C.J."/>
            <person name="Meheust R."/>
            <person name="Jaffe A.L."/>
            <person name="Seitz K."/>
            <person name="Gong X."/>
            <person name="Baker B.J."/>
            <person name="Banfield J.F."/>
        </authorList>
    </citation>
    <scope>NUCLEOTIDE SEQUENCE</scope>
    <source>
        <strain evidence="10">RIFCSPLOWO2_01_FULL_58_19</strain>
    </source>
</reference>
<dbReference type="AlphaFoldDB" id="A0A8T4L8S1"/>
<keyword evidence="3 10" id="KW-0328">Glycosyltransferase</keyword>
<protein>
    <submittedName>
        <fullName evidence="10">Glycosyltransferase family 39 protein</fullName>
        <ecNumber evidence="10">2.4.-.-</ecNumber>
    </submittedName>
</protein>
<name>A0A8T4L8S1_9ARCH</name>
<evidence type="ECO:0000256" key="3">
    <source>
        <dbReference type="ARBA" id="ARBA00022676"/>
    </source>
</evidence>
<feature type="transmembrane region" description="Helical" evidence="8">
    <location>
        <begin position="366"/>
        <end position="385"/>
    </location>
</feature>
<feature type="transmembrane region" description="Helical" evidence="8">
    <location>
        <begin position="147"/>
        <end position="167"/>
    </location>
</feature>
<evidence type="ECO:0000256" key="7">
    <source>
        <dbReference type="ARBA" id="ARBA00023136"/>
    </source>
</evidence>
<keyword evidence="7 8" id="KW-0472">Membrane</keyword>
<dbReference type="GO" id="GO:0005886">
    <property type="term" value="C:plasma membrane"/>
    <property type="evidence" value="ECO:0007669"/>
    <property type="project" value="UniProtKB-SubCell"/>
</dbReference>
<dbReference type="PANTHER" id="PTHR33908:SF11">
    <property type="entry name" value="MEMBRANE PROTEIN"/>
    <property type="match status" value="1"/>
</dbReference>
<proteinExistence type="predicted"/>
<keyword evidence="5 8" id="KW-0812">Transmembrane</keyword>
<evidence type="ECO:0000259" key="9">
    <source>
        <dbReference type="Pfam" id="PF13231"/>
    </source>
</evidence>
<comment type="caution">
    <text evidence="10">The sequence shown here is derived from an EMBL/GenBank/DDBJ whole genome shotgun (WGS) entry which is preliminary data.</text>
</comment>
<feature type="transmembrane region" description="Helical" evidence="8">
    <location>
        <begin position="342"/>
        <end position="360"/>
    </location>
</feature>
<evidence type="ECO:0000256" key="1">
    <source>
        <dbReference type="ARBA" id="ARBA00004651"/>
    </source>
</evidence>
<dbReference type="PANTHER" id="PTHR33908">
    <property type="entry name" value="MANNOSYLTRANSFERASE YKCB-RELATED"/>
    <property type="match status" value="1"/>
</dbReference>
<organism evidence="10 11">
    <name type="scientific">Candidatus Iainarchaeum sp</name>
    <dbReference type="NCBI Taxonomy" id="3101447"/>
    <lineage>
        <taxon>Archaea</taxon>
        <taxon>Candidatus Iainarchaeota</taxon>
        <taxon>Candidatus Iainarchaeia</taxon>
        <taxon>Candidatus Iainarchaeales</taxon>
        <taxon>Candidatus Iainarchaeaceae</taxon>
        <taxon>Candidatus Iainarchaeum</taxon>
    </lineage>
</organism>
<evidence type="ECO:0000256" key="5">
    <source>
        <dbReference type="ARBA" id="ARBA00022692"/>
    </source>
</evidence>
<feature type="transmembrane region" description="Helical" evidence="8">
    <location>
        <begin position="244"/>
        <end position="269"/>
    </location>
</feature>
<dbReference type="Pfam" id="PF13231">
    <property type="entry name" value="PMT_2"/>
    <property type="match status" value="1"/>
</dbReference>
<dbReference type="GO" id="GO:0016763">
    <property type="term" value="F:pentosyltransferase activity"/>
    <property type="evidence" value="ECO:0007669"/>
    <property type="project" value="TreeGrafter"/>
</dbReference>
<feature type="transmembrane region" description="Helical" evidence="8">
    <location>
        <begin position="203"/>
        <end position="232"/>
    </location>
</feature>
<feature type="transmembrane region" description="Helical" evidence="8">
    <location>
        <begin position="397"/>
        <end position="414"/>
    </location>
</feature>
<evidence type="ECO:0000313" key="10">
    <source>
        <dbReference type="EMBL" id="MBS3063603.1"/>
    </source>
</evidence>
<dbReference type="GO" id="GO:0008610">
    <property type="term" value="P:lipid biosynthetic process"/>
    <property type="evidence" value="ECO:0007669"/>
    <property type="project" value="UniProtKB-ARBA"/>
</dbReference>
<feature type="transmembrane region" description="Helical" evidence="8">
    <location>
        <begin position="123"/>
        <end position="141"/>
    </location>
</feature>
<sequence length="542" mass="60386">MNSIERVRAYFGAIASNHGIVHKAETALIGYLFAYSVFTFLLASNLSLTWDEGSHTIAGIFVYDLAKDFLNSLPTSLSGTWLYTYVYGYISNYFAIFSSGFNYPPAYALVMAASFAAFGVNDFAARIVSTVFSFLALVFVYKLGRQVFGRAAAIASTVAFSLSFIFLQHSVLIMRDVPSTFAVLATLYYFLKSEQSGLNRPAFLAAASAFLGSMIKFPAALVFPIIFFYLLLKHRSFVFLRQKNVRILGCAFLGFLLYLALVLVFAGFFPEDSTERGTLIGNTLGWLLPGSEKLSASSAISSMGARVIAFYLVALLEVANWPLFLIGLVGLYGAFRNKNPAARVLLVLTAVYFVVFTLIPNKEPRFVFPMIAAFFLVAFNEANSLAKTFFVGHERKILFLLILSVALPSFVLVGNKQETIFTYANSYSTIDLDNIAKYVVDSFPDNSAVILASHDIRVNWVNFSFYTLKYDRRHSRKVTEFPVNEFDRRVQGLKGKGLPVYIVLYDGNQGHLWQKVKGSQGFELVKAFSQRNGETIELYGVK</sequence>
<accession>A0A8T4L8S1</accession>
<feature type="domain" description="Glycosyltransferase RgtA/B/C/D-like" evidence="9">
    <location>
        <begin position="104"/>
        <end position="253"/>
    </location>
</feature>
<feature type="transmembrane region" description="Helical" evidence="8">
    <location>
        <begin position="28"/>
        <end position="48"/>
    </location>
</feature>
<keyword evidence="4 10" id="KW-0808">Transferase</keyword>
<dbReference type="InterPro" id="IPR050297">
    <property type="entry name" value="LipidA_mod_glycosyltrf_83"/>
</dbReference>
<evidence type="ECO:0000256" key="4">
    <source>
        <dbReference type="ARBA" id="ARBA00022679"/>
    </source>
</evidence>
<reference evidence="10" key="1">
    <citation type="submission" date="2021-03" db="EMBL/GenBank/DDBJ databases">
        <authorList>
            <person name="Jaffe A."/>
        </authorList>
    </citation>
    <scope>NUCLEOTIDE SEQUENCE</scope>
    <source>
        <strain evidence="10">RIFCSPLOWO2_01_FULL_58_19</strain>
    </source>
</reference>
<dbReference type="InterPro" id="IPR038731">
    <property type="entry name" value="RgtA/B/C-like"/>
</dbReference>
<keyword evidence="2" id="KW-1003">Cell membrane</keyword>
<dbReference type="EC" id="2.4.-.-" evidence="10"/>
<feature type="transmembrane region" description="Helical" evidence="8">
    <location>
        <begin position="308"/>
        <end position="335"/>
    </location>
</feature>
<dbReference type="EMBL" id="JAGVWE010000006">
    <property type="protein sequence ID" value="MBS3063603.1"/>
    <property type="molecule type" value="Genomic_DNA"/>
</dbReference>
<keyword evidence="6 8" id="KW-1133">Transmembrane helix</keyword>
<dbReference type="Proteomes" id="UP000678237">
    <property type="component" value="Unassembled WGS sequence"/>
</dbReference>
<gene>
    <name evidence="10" type="ORF">J4203_07110</name>
</gene>
<evidence type="ECO:0000256" key="8">
    <source>
        <dbReference type="SAM" id="Phobius"/>
    </source>
</evidence>
<comment type="subcellular location">
    <subcellularLocation>
        <location evidence="1">Cell membrane</location>
        <topology evidence="1">Multi-pass membrane protein</topology>
    </subcellularLocation>
</comment>
<evidence type="ECO:0000256" key="6">
    <source>
        <dbReference type="ARBA" id="ARBA00022989"/>
    </source>
</evidence>
<evidence type="ECO:0000313" key="11">
    <source>
        <dbReference type="Proteomes" id="UP000678237"/>
    </source>
</evidence>